<feature type="transmembrane region" description="Helical" evidence="12">
    <location>
        <begin position="311"/>
        <end position="331"/>
    </location>
</feature>
<keyword evidence="3 12" id="KW-0812">Transmembrane</keyword>
<feature type="transmembrane region" description="Helical" evidence="12">
    <location>
        <begin position="109"/>
        <end position="131"/>
    </location>
</feature>
<keyword evidence="8" id="KW-0350">Heme biosynthesis</keyword>
<dbReference type="OrthoDB" id="1447144at2"/>
<keyword evidence="10" id="KW-1015">Disulfide bond</keyword>
<evidence type="ECO:0000313" key="13">
    <source>
        <dbReference type="EMBL" id="PHQ30523.1"/>
    </source>
</evidence>
<dbReference type="GO" id="GO:0046872">
    <property type="term" value="F:metal ion binding"/>
    <property type="evidence" value="ECO:0007669"/>
    <property type="project" value="UniProtKB-KW"/>
</dbReference>
<dbReference type="PANTHER" id="PTHR35457:SF1">
    <property type="entry name" value="HEME A SYNTHASE"/>
    <property type="match status" value="1"/>
</dbReference>
<proteinExistence type="predicted"/>
<evidence type="ECO:0000256" key="9">
    <source>
        <dbReference type="ARBA" id="ARBA00023136"/>
    </source>
</evidence>
<evidence type="ECO:0000256" key="3">
    <source>
        <dbReference type="ARBA" id="ARBA00022692"/>
    </source>
</evidence>
<accession>A0A2G1VUR4</accession>
<comment type="subcellular location">
    <subcellularLocation>
        <location evidence="1">Membrane</location>
        <topology evidence="1">Multi-pass membrane protein</topology>
    </subcellularLocation>
</comment>
<evidence type="ECO:0000256" key="11">
    <source>
        <dbReference type="ARBA" id="ARBA00023444"/>
    </source>
</evidence>
<dbReference type="Proteomes" id="UP000229433">
    <property type="component" value="Unassembled WGS sequence"/>
</dbReference>
<comment type="pathway">
    <text evidence="11">Porphyrin-containing compound metabolism.</text>
</comment>
<gene>
    <name evidence="13" type="ORF">CJ305_06090</name>
</gene>
<evidence type="ECO:0000256" key="5">
    <source>
        <dbReference type="ARBA" id="ARBA00022989"/>
    </source>
</evidence>
<keyword evidence="4" id="KW-0479">Metal-binding</keyword>
<feature type="transmembrane region" description="Helical" evidence="12">
    <location>
        <begin position="143"/>
        <end position="163"/>
    </location>
</feature>
<protein>
    <submittedName>
        <fullName evidence="13">Heme A synthase</fullName>
    </submittedName>
</protein>
<dbReference type="InterPro" id="IPR050450">
    <property type="entry name" value="COX15/CtaA_HemeA_synthase"/>
</dbReference>
<organism evidence="13 14">
    <name type="scientific">Leeuwenhoekiella nanhaiensis</name>
    <dbReference type="NCBI Taxonomy" id="1655491"/>
    <lineage>
        <taxon>Bacteria</taxon>
        <taxon>Pseudomonadati</taxon>
        <taxon>Bacteroidota</taxon>
        <taxon>Flavobacteriia</taxon>
        <taxon>Flavobacteriales</taxon>
        <taxon>Flavobacteriaceae</taxon>
        <taxon>Leeuwenhoekiella</taxon>
    </lineage>
</organism>
<dbReference type="InterPro" id="IPR003780">
    <property type="entry name" value="COX15/CtaA_fam"/>
</dbReference>
<comment type="caution">
    <text evidence="13">The sequence shown here is derived from an EMBL/GenBank/DDBJ whole genome shotgun (WGS) entry which is preliminary data.</text>
</comment>
<feature type="transmembrane region" description="Helical" evidence="12">
    <location>
        <begin position="7"/>
        <end position="27"/>
    </location>
</feature>
<evidence type="ECO:0000256" key="1">
    <source>
        <dbReference type="ARBA" id="ARBA00004141"/>
    </source>
</evidence>
<keyword evidence="7" id="KW-0408">Iron</keyword>
<evidence type="ECO:0000256" key="12">
    <source>
        <dbReference type="SAM" id="Phobius"/>
    </source>
</evidence>
<feature type="transmembrane region" description="Helical" evidence="12">
    <location>
        <begin position="169"/>
        <end position="190"/>
    </location>
</feature>
<evidence type="ECO:0000256" key="2">
    <source>
        <dbReference type="ARBA" id="ARBA00022475"/>
    </source>
</evidence>
<feature type="transmembrane region" description="Helical" evidence="12">
    <location>
        <begin position="252"/>
        <end position="270"/>
    </location>
</feature>
<dbReference type="GO" id="GO:0006784">
    <property type="term" value="P:heme A biosynthetic process"/>
    <property type="evidence" value="ECO:0007669"/>
    <property type="project" value="InterPro"/>
</dbReference>
<dbReference type="GO" id="GO:0016020">
    <property type="term" value="C:membrane"/>
    <property type="evidence" value="ECO:0007669"/>
    <property type="project" value="UniProtKB-SubCell"/>
</dbReference>
<evidence type="ECO:0000313" key="14">
    <source>
        <dbReference type="Proteomes" id="UP000229433"/>
    </source>
</evidence>
<evidence type="ECO:0000256" key="4">
    <source>
        <dbReference type="ARBA" id="ARBA00022723"/>
    </source>
</evidence>
<feature type="transmembrane region" description="Helical" evidence="12">
    <location>
        <begin position="202"/>
        <end position="220"/>
    </location>
</feature>
<dbReference type="EMBL" id="NQXA01000002">
    <property type="protein sequence ID" value="PHQ30523.1"/>
    <property type="molecule type" value="Genomic_DNA"/>
</dbReference>
<keyword evidence="2" id="KW-1003">Cell membrane</keyword>
<keyword evidence="9 12" id="KW-0472">Membrane</keyword>
<feature type="transmembrane region" description="Helical" evidence="12">
    <location>
        <begin position="282"/>
        <end position="299"/>
    </location>
</feature>
<name>A0A2G1VUR4_9FLAO</name>
<reference evidence="13 14" key="1">
    <citation type="submission" date="2017-08" db="EMBL/GenBank/DDBJ databases">
        <title>The whole genome shortgun sequences of strain Leeuwenhoekiella nanhaiensis G18 from the South China Sea.</title>
        <authorList>
            <person name="Liu Q."/>
        </authorList>
    </citation>
    <scope>NUCLEOTIDE SEQUENCE [LARGE SCALE GENOMIC DNA]</scope>
    <source>
        <strain evidence="13 14">G18</strain>
    </source>
</reference>
<keyword evidence="6" id="KW-0560">Oxidoreductase</keyword>
<dbReference type="PANTHER" id="PTHR35457">
    <property type="entry name" value="HEME A SYNTHASE"/>
    <property type="match status" value="1"/>
</dbReference>
<evidence type="ECO:0000256" key="6">
    <source>
        <dbReference type="ARBA" id="ARBA00023002"/>
    </source>
</evidence>
<evidence type="ECO:0000256" key="10">
    <source>
        <dbReference type="ARBA" id="ARBA00023157"/>
    </source>
</evidence>
<evidence type="ECO:0000256" key="8">
    <source>
        <dbReference type="ARBA" id="ARBA00023133"/>
    </source>
</evidence>
<dbReference type="AlphaFoldDB" id="A0A2G1VUR4"/>
<keyword evidence="14" id="KW-1185">Reference proteome</keyword>
<dbReference type="GO" id="GO:0016491">
    <property type="term" value="F:oxidoreductase activity"/>
    <property type="evidence" value="ECO:0007669"/>
    <property type="project" value="UniProtKB-KW"/>
</dbReference>
<sequence>MYKKSIFISLVLIYLVIIAGAVVRMTGSGMGCPDWPKCFGYIIPPTNEAELIWTPEKSYQKGQVIIVDETLRVAKSDFTTDSEFNPQNWNGYDKHSYAIFNPWHTWIEYINRLLGALAGLSFLVTLGIAIFKERKFKRIFLSLLAVGLIGFQGWIGATVVYSVLSPVRITIHMVIALLIVALLIYMLIEASPYNKSFKFDKAFKNGMIIAVILTLIQIVLGTQVRQHIDETIDVVGYEAKELWLQNPVVTFYIHRSFSILVLLLNAWLFIRNKRFILGHKNLKWVVILILAEIFTGVLMNYFEFPFLTQPLHLVIASVLFGFQFYILLTAFKEKEALSSTSLQ</sequence>
<dbReference type="RefSeq" id="WP_099645356.1">
    <property type="nucleotide sequence ID" value="NZ_KZ319288.1"/>
</dbReference>
<dbReference type="Pfam" id="PF02628">
    <property type="entry name" value="COX15-CtaA"/>
    <property type="match status" value="1"/>
</dbReference>
<evidence type="ECO:0000256" key="7">
    <source>
        <dbReference type="ARBA" id="ARBA00023004"/>
    </source>
</evidence>
<keyword evidence="5 12" id="KW-1133">Transmembrane helix</keyword>